<proteinExistence type="predicted"/>
<reference evidence="1 2" key="1">
    <citation type="journal article" date="2021" name="Elife">
        <title>Chloroplast acquisition without the gene transfer in kleptoplastic sea slugs, Plakobranchus ocellatus.</title>
        <authorList>
            <person name="Maeda T."/>
            <person name="Takahashi S."/>
            <person name="Yoshida T."/>
            <person name="Shimamura S."/>
            <person name="Takaki Y."/>
            <person name="Nagai Y."/>
            <person name="Toyoda A."/>
            <person name="Suzuki Y."/>
            <person name="Arimoto A."/>
            <person name="Ishii H."/>
            <person name="Satoh N."/>
            <person name="Nishiyama T."/>
            <person name="Hasebe M."/>
            <person name="Maruyama T."/>
            <person name="Minagawa J."/>
            <person name="Obokata J."/>
            <person name="Shigenobu S."/>
        </authorList>
    </citation>
    <scope>NUCLEOTIDE SEQUENCE [LARGE SCALE GENOMIC DNA]</scope>
</reference>
<comment type="caution">
    <text evidence="1">The sequence shown here is derived from an EMBL/GenBank/DDBJ whole genome shotgun (WGS) entry which is preliminary data.</text>
</comment>
<gene>
    <name evidence="1" type="ORF">ElyMa_002652100</name>
</gene>
<accession>A0AAV4HAN7</accession>
<evidence type="ECO:0000313" key="1">
    <source>
        <dbReference type="EMBL" id="GFR93801.1"/>
    </source>
</evidence>
<dbReference type="AlphaFoldDB" id="A0AAV4HAN7"/>
<dbReference type="EMBL" id="BMAT01005477">
    <property type="protein sequence ID" value="GFR93801.1"/>
    <property type="molecule type" value="Genomic_DNA"/>
</dbReference>
<keyword evidence="2" id="KW-1185">Reference proteome</keyword>
<protein>
    <submittedName>
        <fullName evidence="1">Uncharacterized protein</fullName>
    </submittedName>
</protein>
<name>A0AAV4HAN7_9GAST</name>
<evidence type="ECO:0000313" key="2">
    <source>
        <dbReference type="Proteomes" id="UP000762676"/>
    </source>
</evidence>
<dbReference type="Proteomes" id="UP000762676">
    <property type="component" value="Unassembled WGS sequence"/>
</dbReference>
<sequence length="92" mass="10874">MKRKLKYGGHMRGSSAPLLQLSLEGNIGMEERTEMAKKELDGRCKGMIRVDRLWRYETEGREQRRMERHGCQPSDRRRIIISRFNFCPTDST</sequence>
<organism evidence="1 2">
    <name type="scientific">Elysia marginata</name>
    <dbReference type="NCBI Taxonomy" id="1093978"/>
    <lineage>
        <taxon>Eukaryota</taxon>
        <taxon>Metazoa</taxon>
        <taxon>Spiralia</taxon>
        <taxon>Lophotrochozoa</taxon>
        <taxon>Mollusca</taxon>
        <taxon>Gastropoda</taxon>
        <taxon>Heterobranchia</taxon>
        <taxon>Euthyneura</taxon>
        <taxon>Panpulmonata</taxon>
        <taxon>Sacoglossa</taxon>
        <taxon>Placobranchoidea</taxon>
        <taxon>Plakobranchidae</taxon>
        <taxon>Elysia</taxon>
    </lineage>
</organism>